<dbReference type="Gene3D" id="2.60.40.380">
    <property type="entry name" value="Purple acid phosphatase-like, N-terminal"/>
    <property type="match status" value="1"/>
</dbReference>
<dbReference type="InterPro" id="IPR004843">
    <property type="entry name" value="Calcineurin-like_PHP"/>
</dbReference>
<protein>
    <recommendedName>
        <fullName evidence="2">Purple acid phosphatase</fullName>
        <ecNumber evidence="2">3.1.3.2</ecNumber>
    </recommendedName>
</protein>
<dbReference type="SUPFAM" id="SSF56300">
    <property type="entry name" value="Metallo-dependent phosphatases"/>
    <property type="match status" value="1"/>
</dbReference>
<dbReference type="SUPFAM" id="SSF49363">
    <property type="entry name" value="Purple acid phosphatase, N-terminal domain"/>
    <property type="match status" value="1"/>
</dbReference>
<dbReference type="InterPro" id="IPR008963">
    <property type="entry name" value="Purple_acid_Pase-like_N"/>
</dbReference>
<dbReference type="Gene3D" id="3.60.21.10">
    <property type="match status" value="1"/>
</dbReference>
<dbReference type="GO" id="GO:0003993">
    <property type="term" value="F:acid phosphatase activity"/>
    <property type="evidence" value="ECO:0007669"/>
    <property type="project" value="UniProtKB-EC"/>
</dbReference>
<dbReference type="InterPro" id="IPR029052">
    <property type="entry name" value="Metallo-depent_PP-like"/>
</dbReference>
<feature type="domain" description="Calcineurin-like phosphoesterase" evidence="3">
    <location>
        <begin position="134"/>
        <end position="381"/>
    </location>
</feature>
<evidence type="ECO:0000256" key="1">
    <source>
        <dbReference type="ARBA" id="ARBA00022729"/>
    </source>
</evidence>
<proteinExistence type="inferred from homology"/>
<comment type="catalytic activity">
    <reaction evidence="2">
        <text>a phosphate monoester + H2O = an alcohol + phosphate</text>
        <dbReference type="Rhea" id="RHEA:15017"/>
        <dbReference type="ChEBI" id="CHEBI:15377"/>
        <dbReference type="ChEBI" id="CHEBI:30879"/>
        <dbReference type="ChEBI" id="CHEBI:43474"/>
        <dbReference type="ChEBI" id="CHEBI:67140"/>
        <dbReference type="EC" id="3.1.3.2"/>
    </reaction>
</comment>
<name>A0A0A7CMQ1_9STRA</name>
<evidence type="ECO:0000259" key="3">
    <source>
        <dbReference type="Pfam" id="PF00149"/>
    </source>
</evidence>
<dbReference type="AlphaFoldDB" id="A0A0A7CMQ1"/>
<evidence type="ECO:0000256" key="2">
    <source>
        <dbReference type="RuleBase" id="RU361203"/>
    </source>
</evidence>
<dbReference type="EC" id="3.1.3.2" evidence="2"/>
<dbReference type="PANTHER" id="PTHR22953">
    <property type="entry name" value="ACID PHOSPHATASE RELATED"/>
    <property type="match status" value="1"/>
</dbReference>
<dbReference type="PANTHER" id="PTHR22953:SF153">
    <property type="entry name" value="PURPLE ACID PHOSPHATASE"/>
    <property type="match status" value="1"/>
</dbReference>
<sequence length="499" mass="54090">MFKIASLLALAGLVSAAVNVEQVHLGLATSAINCANGISVEFASASDKPMTVTYSAKGDATKTATTTVESYSVAAATYNYTSPYFHTALLCNLKSITSYTYDIIQADTGCGSLFSSKFVTAPAPGSDAVPTVFGIVGDVGSEHIMDTLQNMAVGMNGTVAQALIVVGDYAYANGQHEQWDAWYNQGQDVFSTVPTLGINGNHETIKGGGATKPKDKNKYIAENYIGYIHRSNNPITTAQKNALRTYFSVDIGLVHCVFLDDYAGTRGANKTFIGTQAWLDERNLQLQWLQTDLSTVDRTKTPWVLVLKHNPYYNSWNIHQCQCDATRFEISNPENCWKGIYGNSSDAAVSSQPHCANQAKFEDVYLKYGVNLVIAGHVHAYERTAPIVKNKVDSKNGIVYMTTGAGGHGNVCVRLDAIPSWSVSATSEAFAATRLVATKDALSVYTTANQVDTVLDSFQVTKNGVVNLQTNINQNTSNLSVDSDFCHKISQYTNTKHKY</sequence>
<evidence type="ECO:0000313" key="4">
    <source>
        <dbReference type="EMBL" id="AIG55704.1"/>
    </source>
</evidence>
<comment type="similarity">
    <text evidence="2">Belongs to the metallophosphoesterase superfamily. Purple acid phosphatase family.</text>
</comment>
<feature type="chain" id="PRO_5005109552" description="Purple acid phosphatase" evidence="2">
    <location>
        <begin position="17"/>
        <end position="499"/>
    </location>
</feature>
<feature type="signal peptide" evidence="2">
    <location>
        <begin position="1"/>
        <end position="16"/>
    </location>
</feature>
<keyword evidence="1 2" id="KW-0732">Signal</keyword>
<dbReference type="GO" id="GO:0046872">
    <property type="term" value="F:metal ion binding"/>
    <property type="evidence" value="ECO:0007669"/>
    <property type="project" value="InterPro"/>
</dbReference>
<keyword evidence="2" id="KW-0378">Hydrolase</keyword>
<dbReference type="EMBL" id="KM038243">
    <property type="protein sequence ID" value="AIG55704.1"/>
    <property type="molecule type" value="Genomic_DNA"/>
</dbReference>
<accession>A0A0A7CMQ1</accession>
<organism evidence="4">
    <name type="scientific">Thraustotheca clavata</name>
    <dbReference type="NCBI Taxonomy" id="74557"/>
    <lineage>
        <taxon>Eukaryota</taxon>
        <taxon>Sar</taxon>
        <taxon>Stramenopiles</taxon>
        <taxon>Oomycota</taxon>
        <taxon>Saprolegniomycetes</taxon>
        <taxon>Saprolegniales</taxon>
        <taxon>Achlyaceae</taxon>
        <taxon>Thraustotheca</taxon>
    </lineage>
</organism>
<dbReference type="Pfam" id="PF00149">
    <property type="entry name" value="Metallophos"/>
    <property type="match status" value="1"/>
</dbReference>
<dbReference type="InterPro" id="IPR039331">
    <property type="entry name" value="PAPs-like"/>
</dbReference>
<reference evidence="4" key="1">
    <citation type="journal article" date="2014" name="Genome Biol. Evol.">
        <title>The secreted proteins of Achlya hypogyna and Thraustotheca clavata identify the ancestral oomycete secretome and reveal gene acquisitions by horizontal gene transfer.</title>
        <authorList>
            <person name="Misner I."/>
            <person name="Blouin N."/>
            <person name="Leonard G."/>
            <person name="Richards T.A."/>
            <person name="Lane C.E."/>
        </authorList>
    </citation>
    <scope>NUCLEOTIDE SEQUENCE</scope>
    <source>
        <strain evidence="4">ATCC 34112</strain>
    </source>
</reference>